<evidence type="ECO:0000313" key="4">
    <source>
        <dbReference type="EMBL" id="GAA3635713.1"/>
    </source>
</evidence>
<feature type="domain" description="ScoMcrA-like N-terminal head" evidence="2">
    <location>
        <begin position="5"/>
        <end position="90"/>
    </location>
</feature>
<dbReference type="Pfam" id="PF26345">
    <property type="entry name" value="ScoMcrA_N"/>
    <property type="match status" value="1"/>
</dbReference>
<dbReference type="Proteomes" id="UP001501490">
    <property type="component" value="Unassembled WGS sequence"/>
</dbReference>
<sequence>MSLAEIDRSAVLDAMAEFDRLGRHQFLETYGYGPAREYFVVEGGRSYDSKALLGVAHGYVDGQEALRPSEFSGGDRTVGAQLTRLGFRVVRDPDSQASPKDSSGWDLNVGEQIRRVDLHAQYGGSRQDGVSPSARTPNVLIFTDPQSGEQHGYFDSWREDGFFYYTGRGQRGNQTFTSGNLAILNYQQDGRALRLFEGARGIVTYAGRFELAEDQAWVEEIAPETGGGPKRRVIVFRLSPVLESDPAPTKAGGRTEVGRPFRRRDDEKSPAPAQPRSTDPDVVGRGLNAHRRLENLLAESASASGFQPLDPSVDDPAFDVAWTQGARMTVCEVKSITDGNQTGQLRLGLGQVLDYAHTLRRRGSQVHPVLFIERAPAGDHWSTLCKELGVVLAWPESLADVWR</sequence>
<dbReference type="InterPro" id="IPR058712">
    <property type="entry name" value="SRA_ScoMcrA"/>
</dbReference>
<protein>
    <recommendedName>
        <fullName evidence="6">Restriction endonuclease</fullName>
    </recommendedName>
</protein>
<evidence type="ECO:0000313" key="5">
    <source>
        <dbReference type="Proteomes" id="UP001501490"/>
    </source>
</evidence>
<feature type="domain" description="ScoMcrA-like SRA" evidence="3">
    <location>
        <begin position="111"/>
        <end position="242"/>
    </location>
</feature>
<reference evidence="5" key="1">
    <citation type="journal article" date="2019" name="Int. J. Syst. Evol. Microbiol.">
        <title>The Global Catalogue of Microorganisms (GCM) 10K type strain sequencing project: providing services to taxonomists for standard genome sequencing and annotation.</title>
        <authorList>
            <consortium name="The Broad Institute Genomics Platform"/>
            <consortium name="The Broad Institute Genome Sequencing Center for Infectious Disease"/>
            <person name="Wu L."/>
            <person name="Ma J."/>
        </authorList>
    </citation>
    <scope>NUCLEOTIDE SEQUENCE [LARGE SCALE GENOMIC DNA]</scope>
    <source>
        <strain evidence="5">JCM 16929</strain>
    </source>
</reference>
<evidence type="ECO:0000259" key="3">
    <source>
        <dbReference type="Pfam" id="PF26348"/>
    </source>
</evidence>
<keyword evidence="5" id="KW-1185">Reference proteome</keyword>
<feature type="region of interest" description="Disordered" evidence="1">
    <location>
        <begin position="245"/>
        <end position="285"/>
    </location>
</feature>
<dbReference type="InterPro" id="IPR058807">
    <property type="entry name" value="ScoMcrA_N"/>
</dbReference>
<accession>A0ABP7ALP9</accession>
<gene>
    <name evidence="4" type="ORF">GCM10022236_42850</name>
</gene>
<evidence type="ECO:0008006" key="6">
    <source>
        <dbReference type="Google" id="ProtNLM"/>
    </source>
</evidence>
<feature type="compositionally biased region" description="Basic and acidic residues" evidence="1">
    <location>
        <begin position="256"/>
        <end position="269"/>
    </location>
</feature>
<proteinExistence type="predicted"/>
<dbReference type="RefSeq" id="WP_344808418.1">
    <property type="nucleotide sequence ID" value="NZ_BAABAB010000039.1"/>
</dbReference>
<evidence type="ECO:0000256" key="1">
    <source>
        <dbReference type="SAM" id="MobiDB-lite"/>
    </source>
</evidence>
<name>A0ABP7ALP9_9ACTN</name>
<evidence type="ECO:0000259" key="2">
    <source>
        <dbReference type="Pfam" id="PF26345"/>
    </source>
</evidence>
<dbReference type="Pfam" id="PF26348">
    <property type="entry name" value="SRA_ScoMcrA"/>
    <property type="match status" value="1"/>
</dbReference>
<comment type="caution">
    <text evidence="4">The sequence shown here is derived from an EMBL/GenBank/DDBJ whole genome shotgun (WGS) entry which is preliminary data.</text>
</comment>
<dbReference type="EMBL" id="BAABAB010000039">
    <property type="protein sequence ID" value="GAA3635713.1"/>
    <property type="molecule type" value="Genomic_DNA"/>
</dbReference>
<organism evidence="4 5">
    <name type="scientific">Microlunatus ginsengisoli</name>
    <dbReference type="NCBI Taxonomy" id="363863"/>
    <lineage>
        <taxon>Bacteria</taxon>
        <taxon>Bacillati</taxon>
        <taxon>Actinomycetota</taxon>
        <taxon>Actinomycetes</taxon>
        <taxon>Propionibacteriales</taxon>
        <taxon>Propionibacteriaceae</taxon>
        <taxon>Microlunatus</taxon>
    </lineage>
</organism>